<dbReference type="AlphaFoldDB" id="F4XNX5"/>
<sequence length="792" mass="88891">MTLTIVLKHQPLARIPSATTGWSDVIVLLLGLLVLIHGLSGYGLYEPHEGHFGGVAREMLLRGDWITPHLNGSPYLNKPPLLYWLIATSTTLWGSTEYAARLPLAIIGWLGAIVAWKWARELWNPTAGRLAALMLCSTTGWFVFTHQILIDVLLATLLLATYYCLWRLERAPHCWIYWLSLYSLLGLCVLTKGPVFLGFPLIGCLAIAFRQRSWRLFQQLRIRLGIIVTSLVTLPWFMAVEQANPGFFHYFLFNENLKRIADTRWPPDYEVSKVSAIGYLVVTAIWCLPWIVVLPQALYSAWQDYWPNYSRNYLPSYSPNYSDSSQQPNSYRYTNQNCHPCFETSVGLSDSYWDPKQEGRELGFREASSDQTFTNSRSSGILLLVIAATLPIVAFLPLSSRLVYYSIPSIPPLIILCAGWWSRCQDQKQRQGRIAAAVSFCSLGVISGLVGISARLWNPNWVSKLAELSNYRDFDGIIYAIALWFSSGFLIGGIFLLLKRAKSASVSIFLSFFFVYLTFTHSFTTLQDIRSAKTLIQTANPTLGLSTLWTFEGSRELGAAGAMSYYLNQDHRLRGSCGDRALGNREQRCSAVLGRQRGLGGLPHERLPWFPPLALCIKTGTGNRAEELKKYEVVLKPETKEEPNNFSSSLSCPSFDLPAGWAKGKDNTAYRIVLVLTDSGFNRLPPEFPGPKPQYGITKQKLQEYWDSSRPVVFVTDFLGQPGDNLDDLSVSGKSGKVPRADSQHLSNHPAMMQHPESNLNLPNHVGEPLLVVEPRKLYGNAAAREIWLASQ</sequence>
<feature type="transmembrane region" description="Helical" evidence="9">
    <location>
        <begin position="220"/>
        <end position="238"/>
    </location>
</feature>
<evidence type="ECO:0000256" key="6">
    <source>
        <dbReference type="ARBA" id="ARBA00022989"/>
    </source>
</evidence>
<feature type="transmembrane region" description="Helical" evidence="9">
    <location>
        <begin position="505"/>
        <end position="523"/>
    </location>
</feature>
<reference evidence="12" key="1">
    <citation type="journal article" date="2011" name="Proc. Natl. Acad. Sci. U.S.A.">
        <title>Genomic insights into the physiology and ecology of the marine filamentous cyanobacterium Lyngbya majuscula.</title>
        <authorList>
            <person name="Jones A.C."/>
            <person name="Monroe E.A."/>
            <person name="Podell S."/>
            <person name="Hess W.R."/>
            <person name="Klages S."/>
            <person name="Esquenazi E."/>
            <person name="Niessen S."/>
            <person name="Hoover H."/>
            <person name="Rothmann M."/>
            <person name="Lasken R.S."/>
            <person name="Yates J.R.III."/>
            <person name="Reinhardt R."/>
            <person name="Kube M."/>
            <person name="Burkart M.D."/>
            <person name="Allen E.E."/>
            <person name="Dorrestein P.C."/>
            <person name="Gerwick W.H."/>
            <person name="Gerwick L."/>
        </authorList>
    </citation>
    <scope>NUCLEOTIDE SEQUENCE [LARGE SCALE GENOMIC DNA]</scope>
    <source>
        <strain evidence="12">3L</strain>
    </source>
</reference>
<evidence type="ECO:0000256" key="4">
    <source>
        <dbReference type="ARBA" id="ARBA00022679"/>
    </source>
</evidence>
<keyword evidence="2" id="KW-1003">Cell membrane</keyword>
<dbReference type="eggNOG" id="COG1807">
    <property type="taxonomic scope" value="Bacteria"/>
</dbReference>
<dbReference type="GO" id="GO:0016763">
    <property type="term" value="F:pentosyltransferase activity"/>
    <property type="evidence" value="ECO:0007669"/>
    <property type="project" value="TreeGrafter"/>
</dbReference>
<evidence type="ECO:0000256" key="2">
    <source>
        <dbReference type="ARBA" id="ARBA00022475"/>
    </source>
</evidence>
<feature type="transmembrane region" description="Helical" evidence="9">
    <location>
        <begin position="379"/>
        <end position="396"/>
    </location>
</feature>
<feature type="transmembrane region" description="Helical" evidence="9">
    <location>
        <begin position="402"/>
        <end position="422"/>
    </location>
</feature>
<evidence type="ECO:0000313" key="11">
    <source>
        <dbReference type="EMBL" id="EGJ33746.1"/>
    </source>
</evidence>
<dbReference type="InterPro" id="IPR038731">
    <property type="entry name" value="RgtA/B/C-like"/>
</dbReference>
<feature type="transmembrane region" description="Helical" evidence="9">
    <location>
        <begin position="434"/>
        <end position="457"/>
    </location>
</feature>
<keyword evidence="4 11" id="KW-0808">Transferase</keyword>
<proteinExistence type="predicted"/>
<dbReference type="RefSeq" id="WP_008181670.1">
    <property type="nucleotide sequence ID" value="NZ_GL890841.1"/>
</dbReference>
<keyword evidence="5 9" id="KW-0812">Transmembrane</keyword>
<feature type="transmembrane region" description="Helical" evidence="9">
    <location>
        <begin position="276"/>
        <end position="302"/>
    </location>
</feature>
<keyword evidence="3" id="KW-0328">Glycosyltransferase</keyword>
<evidence type="ECO:0000259" key="10">
    <source>
        <dbReference type="Pfam" id="PF13231"/>
    </source>
</evidence>
<feature type="transmembrane region" description="Helical" evidence="9">
    <location>
        <begin position="21"/>
        <end position="45"/>
    </location>
</feature>
<evidence type="ECO:0000256" key="9">
    <source>
        <dbReference type="SAM" id="Phobius"/>
    </source>
</evidence>
<dbReference type="OrthoDB" id="9775035at2"/>
<accession>F4XNX5</accession>
<dbReference type="Pfam" id="PF13231">
    <property type="entry name" value="PMT_2"/>
    <property type="match status" value="1"/>
</dbReference>
<evidence type="ECO:0000256" key="7">
    <source>
        <dbReference type="ARBA" id="ARBA00023136"/>
    </source>
</evidence>
<evidence type="ECO:0000256" key="1">
    <source>
        <dbReference type="ARBA" id="ARBA00004651"/>
    </source>
</evidence>
<keyword evidence="7 9" id="KW-0472">Membrane</keyword>
<protein>
    <submittedName>
        <fullName evidence="11">Glycosyltransferase, PMT family</fullName>
    </submittedName>
</protein>
<feature type="domain" description="Glycosyltransferase RgtA/B/C/D-like" evidence="10">
    <location>
        <begin position="77"/>
        <end position="236"/>
    </location>
</feature>
<dbReference type="GO" id="GO:0005886">
    <property type="term" value="C:plasma membrane"/>
    <property type="evidence" value="ECO:0007669"/>
    <property type="project" value="UniProtKB-SubCell"/>
</dbReference>
<evidence type="ECO:0000313" key="12">
    <source>
        <dbReference type="Proteomes" id="UP000003959"/>
    </source>
</evidence>
<feature type="transmembrane region" description="Helical" evidence="9">
    <location>
        <begin position="98"/>
        <end position="118"/>
    </location>
</feature>
<keyword evidence="12" id="KW-1185">Reference proteome</keyword>
<comment type="subcellular location">
    <subcellularLocation>
        <location evidence="1">Cell membrane</location>
        <topology evidence="1">Multi-pass membrane protein</topology>
    </subcellularLocation>
</comment>
<feature type="transmembrane region" description="Helical" evidence="9">
    <location>
        <begin position="477"/>
        <end position="498"/>
    </location>
</feature>
<evidence type="ECO:0000256" key="8">
    <source>
        <dbReference type="SAM" id="MobiDB-lite"/>
    </source>
</evidence>
<dbReference type="EMBL" id="GL890841">
    <property type="protein sequence ID" value="EGJ33746.1"/>
    <property type="molecule type" value="Genomic_DNA"/>
</dbReference>
<feature type="region of interest" description="Disordered" evidence="8">
    <location>
        <begin position="729"/>
        <end position="761"/>
    </location>
</feature>
<dbReference type="GO" id="GO:0009103">
    <property type="term" value="P:lipopolysaccharide biosynthetic process"/>
    <property type="evidence" value="ECO:0007669"/>
    <property type="project" value="UniProtKB-ARBA"/>
</dbReference>
<dbReference type="PANTHER" id="PTHR33908">
    <property type="entry name" value="MANNOSYLTRANSFERASE YKCB-RELATED"/>
    <property type="match status" value="1"/>
</dbReference>
<name>F4XNX5_9CYAN</name>
<feature type="transmembrane region" description="Helical" evidence="9">
    <location>
        <begin position="175"/>
        <end position="208"/>
    </location>
</feature>
<keyword evidence="6 9" id="KW-1133">Transmembrane helix</keyword>
<evidence type="ECO:0000256" key="3">
    <source>
        <dbReference type="ARBA" id="ARBA00022676"/>
    </source>
</evidence>
<dbReference type="InterPro" id="IPR050297">
    <property type="entry name" value="LipidA_mod_glycosyltrf_83"/>
</dbReference>
<dbReference type="PANTHER" id="PTHR33908:SF3">
    <property type="entry name" value="UNDECAPRENYL PHOSPHATE-ALPHA-4-AMINO-4-DEOXY-L-ARABINOSE ARABINOSYL TRANSFERASE"/>
    <property type="match status" value="1"/>
</dbReference>
<gene>
    <name evidence="11" type="ORF">LYNGBM3L_26050</name>
</gene>
<organism evidence="11 12">
    <name type="scientific">Moorena producens 3L</name>
    <dbReference type="NCBI Taxonomy" id="489825"/>
    <lineage>
        <taxon>Bacteria</taxon>
        <taxon>Bacillati</taxon>
        <taxon>Cyanobacteriota</taxon>
        <taxon>Cyanophyceae</taxon>
        <taxon>Coleofasciculales</taxon>
        <taxon>Coleofasciculaceae</taxon>
        <taxon>Moorena</taxon>
    </lineage>
</organism>
<dbReference type="HOGENOM" id="CLU_354450_0_0_3"/>
<feature type="transmembrane region" description="Helical" evidence="9">
    <location>
        <begin position="130"/>
        <end position="163"/>
    </location>
</feature>
<dbReference type="Proteomes" id="UP000003959">
    <property type="component" value="Unassembled WGS sequence"/>
</dbReference>
<evidence type="ECO:0000256" key="5">
    <source>
        <dbReference type="ARBA" id="ARBA00022692"/>
    </source>
</evidence>